<dbReference type="GO" id="GO:0005524">
    <property type="term" value="F:ATP binding"/>
    <property type="evidence" value="ECO:0007669"/>
    <property type="project" value="InterPro"/>
</dbReference>
<evidence type="ECO:0000256" key="1">
    <source>
        <dbReference type="SAM" id="Phobius"/>
    </source>
</evidence>
<dbReference type="Gene3D" id="1.10.510.10">
    <property type="entry name" value="Transferase(Phosphotransferase) domain 1"/>
    <property type="match status" value="1"/>
</dbReference>
<keyword evidence="1" id="KW-0472">Membrane</keyword>
<organism evidence="3 4">
    <name type="scientific">Pseudomonas veronii 1YdBTEX2</name>
    <dbReference type="NCBI Taxonomy" id="1295141"/>
    <lineage>
        <taxon>Bacteria</taxon>
        <taxon>Pseudomonadati</taxon>
        <taxon>Pseudomonadota</taxon>
        <taxon>Gammaproteobacteria</taxon>
        <taxon>Pseudomonadales</taxon>
        <taxon>Pseudomonadaceae</taxon>
        <taxon>Pseudomonas</taxon>
    </lineage>
</organism>
<dbReference type="EMBL" id="LT599584">
    <property type="protein sequence ID" value="SBW84695.1"/>
    <property type="molecule type" value="Genomic_DNA"/>
</dbReference>
<sequence>MARRLFTADGTPCDLVEVLGKGGEGSVFTLQGTRDLVAKVYHDPIDREKQSKLTYMVGAHDEKLLNYAAWPQATLHESRGGPVVGFTMEKVGGMKPIQSLYSPAQRKQEFPQRGWDFLVLAARNTAAAFSVLHDRGFVAGDVNHGNLYVGQSAVVKLIDCDSYQLSDGVNQHLCEVGVGTYTPPELQGKNFRRVVRTPNHDNFGLGLLIWHLLLGGRHPYAGVPQKEGLGETIEDNISEFRFAYSTSQSLLLPPPSALPLSTVPGSIAGMFEKTFTEEGKRTGRPTAHQWIVALDELRSRLRPCAKSKLHAFPTHLSTCPWCLMDGKGVIYFTVTPIYAPGEANNGSPVKIGEVWAAITKVPILDQVQIPAASNPSPEPDPLPLGVFSTTAKHFMSLTLTGITIAIWSAMGGYPLIYLTIIATSWLFVGQFGTKAKTEEKQRRTIIRDAARKRHQDAVRALQADSGVDQVTAKRELLNRLKLEFDTLAVREQKDLAALRSKAEQRQRTAYLEKFYIELAVLPGVGPAKRAGLQSFGIETAAEINARKIKQIRGFGEQITQVLMDWRESHERNFRFNPATAITPADTQLVKHAVRKRAAEISALMMQGLKDIRKGPEVRDAALRRHLKTVQQAANELAQAEADCKALN</sequence>
<keyword evidence="1" id="KW-1133">Transmembrane helix</keyword>
<proteinExistence type="predicted"/>
<dbReference type="Proteomes" id="UP000245431">
    <property type="component" value="Chromosome PVE_r2"/>
</dbReference>
<protein>
    <recommendedName>
        <fullName evidence="2">Protein kinase domain-containing protein</fullName>
    </recommendedName>
</protein>
<dbReference type="AlphaFoldDB" id="A0A1D3K8V5"/>
<dbReference type="SUPFAM" id="SSF56112">
    <property type="entry name" value="Protein kinase-like (PK-like)"/>
    <property type="match status" value="1"/>
</dbReference>
<reference evidence="4" key="1">
    <citation type="submission" date="2016-07" db="EMBL/GenBank/DDBJ databases">
        <authorList>
            <person name="Florea S."/>
            <person name="Webb J.S."/>
            <person name="Jaromczyk J."/>
            <person name="Schardl C.L."/>
        </authorList>
    </citation>
    <scope>NUCLEOTIDE SEQUENCE [LARGE SCALE GENOMIC DNA]</scope>
    <source>
        <strain evidence="4">1YdBTEX2</strain>
    </source>
</reference>
<dbReference type="InterPro" id="IPR011009">
    <property type="entry name" value="Kinase-like_dom_sf"/>
</dbReference>
<dbReference type="PROSITE" id="PS50011">
    <property type="entry name" value="PROTEIN_KINASE_DOM"/>
    <property type="match status" value="1"/>
</dbReference>
<evidence type="ECO:0000313" key="4">
    <source>
        <dbReference type="Proteomes" id="UP000245431"/>
    </source>
</evidence>
<dbReference type="GO" id="GO:0004672">
    <property type="term" value="F:protein kinase activity"/>
    <property type="evidence" value="ECO:0007669"/>
    <property type="project" value="InterPro"/>
</dbReference>
<feature type="domain" description="Protein kinase" evidence="2">
    <location>
        <begin position="13"/>
        <end position="291"/>
    </location>
</feature>
<gene>
    <name evidence="3" type="ORF">PVE_R2G0669</name>
</gene>
<name>A0A1D3K8V5_PSEVE</name>
<evidence type="ECO:0000313" key="3">
    <source>
        <dbReference type="EMBL" id="SBW84695.1"/>
    </source>
</evidence>
<accession>A0A1D3K8V5</accession>
<keyword evidence="1" id="KW-0812">Transmembrane</keyword>
<feature type="transmembrane region" description="Helical" evidence="1">
    <location>
        <begin position="416"/>
        <end position="433"/>
    </location>
</feature>
<evidence type="ECO:0000259" key="2">
    <source>
        <dbReference type="PROSITE" id="PS50011"/>
    </source>
</evidence>
<dbReference type="InterPro" id="IPR000719">
    <property type="entry name" value="Prot_kinase_dom"/>
</dbReference>